<protein>
    <submittedName>
        <fullName evidence="1">Uncharacterized protein</fullName>
    </submittedName>
</protein>
<name>A0A1X7V1C1_AMPQE</name>
<dbReference type="EnsemblMetazoa" id="Aqu2.1.33746_001">
    <property type="protein sequence ID" value="Aqu2.1.33746_001"/>
    <property type="gene ID" value="Aqu2.1.33746"/>
</dbReference>
<sequence length="49" mass="6175">IKRLYQKKNKKVRRTHEKYCILTYIRNVMEIKNNMEQQDLLLKLELHFL</sequence>
<dbReference type="InParanoid" id="A0A1X7V1C1"/>
<reference evidence="1" key="1">
    <citation type="submission" date="2017-05" db="UniProtKB">
        <authorList>
            <consortium name="EnsemblMetazoa"/>
        </authorList>
    </citation>
    <scope>IDENTIFICATION</scope>
</reference>
<evidence type="ECO:0000313" key="1">
    <source>
        <dbReference type="EnsemblMetazoa" id="Aqu2.1.33746_001"/>
    </source>
</evidence>
<organism evidence="1">
    <name type="scientific">Amphimedon queenslandica</name>
    <name type="common">Sponge</name>
    <dbReference type="NCBI Taxonomy" id="400682"/>
    <lineage>
        <taxon>Eukaryota</taxon>
        <taxon>Metazoa</taxon>
        <taxon>Porifera</taxon>
        <taxon>Demospongiae</taxon>
        <taxon>Heteroscleromorpha</taxon>
        <taxon>Haplosclerida</taxon>
        <taxon>Niphatidae</taxon>
        <taxon>Amphimedon</taxon>
    </lineage>
</organism>
<accession>A0A1X7V1C1</accession>
<proteinExistence type="predicted"/>
<dbReference type="AlphaFoldDB" id="A0A1X7V1C1"/>